<evidence type="ECO:0000259" key="6">
    <source>
        <dbReference type="Pfam" id="PF02826"/>
    </source>
</evidence>
<accession>A0A0E3SL14</accession>
<sequence length="325" mass="35899">MKIVVSDPVFLPEQYRKKLEILGDLKVFESTPSSVEEFISRVRDADIVIVGRYGFSGKAFNASRNLTMLSVWQTGYDHIDLKAATEKGVVVSNVPDYAFDSVAEMVFALALNLLRKVHIADTRLREGNFDWRNYVGNQLMGKTIGVIGTGSIGVRVIQIAHGFNMNVISVTGHPSAEKERKLGIKFVDLDTLLSESDIVTLHVPLTPSTEKMIGAKELAKMKKSAILINTARGKVVDEAALIEALKEKEILGAGLDVFEKEPLPVSDPLTKLENVVLTPHIAFLTEESLEECTFVCIQNIERFVEGKPQNVVNPEVLTSLRLPKP</sequence>
<evidence type="ECO:0000256" key="2">
    <source>
        <dbReference type="ARBA" id="ARBA00023002"/>
    </source>
</evidence>
<dbReference type="Gene3D" id="3.40.50.720">
    <property type="entry name" value="NAD(P)-binding Rossmann-like Domain"/>
    <property type="match status" value="2"/>
</dbReference>
<feature type="domain" description="D-isomer specific 2-hydroxyacid dehydrogenase NAD-binding" evidence="6">
    <location>
        <begin position="107"/>
        <end position="282"/>
    </location>
</feature>
<evidence type="ECO:0000256" key="1">
    <source>
        <dbReference type="ARBA" id="ARBA00005854"/>
    </source>
</evidence>
<dbReference type="InterPro" id="IPR006140">
    <property type="entry name" value="D-isomer_DH_NAD-bd"/>
</dbReference>
<dbReference type="SUPFAM" id="SSF52283">
    <property type="entry name" value="Formate/glycerate dehydrogenase catalytic domain-like"/>
    <property type="match status" value="1"/>
</dbReference>
<evidence type="ECO:0000259" key="5">
    <source>
        <dbReference type="Pfam" id="PF00389"/>
    </source>
</evidence>
<protein>
    <submittedName>
        <fullName evidence="7">D-3-phosphoglycerate dehydrogenase</fullName>
        <ecNumber evidence="7">1.1.1.95</ecNumber>
    </submittedName>
</protein>
<dbReference type="RefSeq" id="WP_048107154.1">
    <property type="nucleotide sequence ID" value="NZ_CP009517.1"/>
</dbReference>
<dbReference type="SUPFAM" id="SSF51735">
    <property type="entry name" value="NAD(P)-binding Rossmann-fold domains"/>
    <property type="match status" value="1"/>
</dbReference>
<dbReference type="GO" id="GO:0004617">
    <property type="term" value="F:phosphoglycerate dehydrogenase activity"/>
    <property type="evidence" value="ECO:0007669"/>
    <property type="project" value="UniProtKB-EC"/>
</dbReference>
<keyword evidence="8" id="KW-1185">Reference proteome</keyword>
<dbReference type="PATRIC" id="fig|1434107.4.peg.1490"/>
<dbReference type="STRING" id="1434107.MSBR3_1129"/>
<dbReference type="GO" id="GO:0051287">
    <property type="term" value="F:NAD binding"/>
    <property type="evidence" value="ECO:0007669"/>
    <property type="project" value="InterPro"/>
</dbReference>
<reference evidence="7" key="1">
    <citation type="submission" date="2014-07" db="EMBL/GenBank/DDBJ databases">
        <title>Methanogenic archaea and the global carbon cycle.</title>
        <authorList>
            <person name="Henriksen J.R."/>
            <person name="Luke J."/>
            <person name="Reinhart S."/>
            <person name="Benedict M.N."/>
            <person name="Youngblut N.D."/>
            <person name="Metcalf M.E."/>
            <person name="Whitaker R.J."/>
            <person name="Metcalf W.W."/>
        </authorList>
    </citation>
    <scope>NUCLEOTIDE SEQUENCE [LARGE SCALE GENOMIC DNA]</scope>
    <source>
        <strain evidence="7">3</strain>
    </source>
</reference>
<dbReference type="KEGG" id="mbak:MSBR3_1129"/>
<evidence type="ECO:0000256" key="3">
    <source>
        <dbReference type="ARBA" id="ARBA00023027"/>
    </source>
</evidence>
<dbReference type="PANTHER" id="PTHR43761:SF1">
    <property type="entry name" value="D-ISOMER SPECIFIC 2-HYDROXYACID DEHYDROGENASE CATALYTIC DOMAIN-CONTAINING PROTEIN-RELATED"/>
    <property type="match status" value="1"/>
</dbReference>
<dbReference type="InterPro" id="IPR036291">
    <property type="entry name" value="NAD(P)-bd_dom_sf"/>
</dbReference>
<evidence type="ECO:0000313" key="7">
    <source>
        <dbReference type="EMBL" id="AKB81707.1"/>
    </source>
</evidence>
<dbReference type="PROSITE" id="PS00670">
    <property type="entry name" value="D_2_HYDROXYACID_DH_2"/>
    <property type="match status" value="1"/>
</dbReference>
<dbReference type="Proteomes" id="UP000033066">
    <property type="component" value="Chromosome"/>
</dbReference>
<feature type="domain" description="D-isomer specific 2-hydroxyacid dehydrogenase catalytic" evidence="5">
    <location>
        <begin position="18"/>
        <end position="313"/>
    </location>
</feature>
<dbReference type="AlphaFoldDB" id="A0A0E3SL14"/>
<dbReference type="Pfam" id="PF00389">
    <property type="entry name" value="2-Hacid_dh"/>
    <property type="match status" value="1"/>
</dbReference>
<dbReference type="EMBL" id="CP009517">
    <property type="protein sequence ID" value="AKB81707.1"/>
    <property type="molecule type" value="Genomic_DNA"/>
</dbReference>
<dbReference type="Pfam" id="PF02826">
    <property type="entry name" value="2-Hacid_dh_C"/>
    <property type="match status" value="1"/>
</dbReference>
<organism evidence="7 8">
    <name type="scientific">Methanosarcina barkeri 3</name>
    <dbReference type="NCBI Taxonomy" id="1434107"/>
    <lineage>
        <taxon>Archaea</taxon>
        <taxon>Methanobacteriati</taxon>
        <taxon>Methanobacteriota</taxon>
        <taxon>Stenosarchaea group</taxon>
        <taxon>Methanomicrobia</taxon>
        <taxon>Methanosarcinales</taxon>
        <taxon>Methanosarcinaceae</taxon>
        <taxon>Methanosarcina</taxon>
    </lineage>
</organism>
<keyword evidence="3" id="KW-0520">NAD</keyword>
<dbReference type="OrthoDB" id="7437at2157"/>
<comment type="similarity">
    <text evidence="1 4">Belongs to the D-isomer specific 2-hydroxyacid dehydrogenase family.</text>
</comment>
<dbReference type="PROSITE" id="PS00671">
    <property type="entry name" value="D_2_HYDROXYACID_DH_3"/>
    <property type="match status" value="1"/>
</dbReference>
<dbReference type="EC" id="1.1.1.95" evidence="7"/>
<dbReference type="InterPro" id="IPR029753">
    <property type="entry name" value="D-isomer_DH_CS"/>
</dbReference>
<evidence type="ECO:0000256" key="4">
    <source>
        <dbReference type="RuleBase" id="RU003719"/>
    </source>
</evidence>
<proteinExistence type="inferred from homology"/>
<dbReference type="PANTHER" id="PTHR43761">
    <property type="entry name" value="D-ISOMER SPECIFIC 2-HYDROXYACID DEHYDROGENASE FAMILY PROTEIN (AFU_ORTHOLOGUE AFUA_1G13630)"/>
    <property type="match status" value="1"/>
</dbReference>
<dbReference type="GeneID" id="24788640"/>
<dbReference type="InterPro" id="IPR006139">
    <property type="entry name" value="D-isomer_2_OHA_DH_cat_dom"/>
</dbReference>
<name>A0A0E3SL14_METBA</name>
<dbReference type="InterPro" id="IPR050418">
    <property type="entry name" value="D-iso_2-hydroxyacid_DH_PdxB"/>
</dbReference>
<keyword evidence="2 4" id="KW-0560">Oxidoreductase</keyword>
<gene>
    <name evidence="7" type="ORF">MSBR3_1129</name>
</gene>
<evidence type="ECO:0000313" key="8">
    <source>
        <dbReference type="Proteomes" id="UP000033066"/>
    </source>
</evidence>
<dbReference type="CDD" id="cd12172">
    <property type="entry name" value="PGDH_like_2"/>
    <property type="match status" value="1"/>
</dbReference>
<dbReference type="FunFam" id="3.40.50.720:FF:000203">
    <property type="entry name" value="D-3-phosphoglycerate dehydrogenase (SerA)"/>
    <property type="match status" value="1"/>
</dbReference>
<dbReference type="HOGENOM" id="CLU_019796_1_3_2"/>